<dbReference type="OrthoDB" id="9812192at2"/>
<proteinExistence type="predicted"/>
<dbReference type="Gene3D" id="3.30.70.100">
    <property type="match status" value="1"/>
</dbReference>
<dbReference type="AlphaFoldDB" id="A0A1A9RYL1"/>
<dbReference type="EMBL" id="LXSL01000019">
    <property type="protein sequence ID" value="OAM28118.1"/>
    <property type="molecule type" value="Genomic_DNA"/>
</dbReference>
<dbReference type="InterPro" id="IPR050744">
    <property type="entry name" value="AI-2_Isomerase_LsrG"/>
</dbReference>
<evidence type="ECO:0000259" key="2">
    <source>
        <dbReference type="PROSITE" id="PS51725"/>
    </source>
</evidence>
<dbReference type="InterPro" id="IPR007138">
    <property type="entry name" value="ABM_dom"/>
</dbReference>
<name>A0A1A9RYL1_9NEIS</name>
<gene>
    <name evidence="3" type="ORF">A7P95_05735</name>
</gene>
<evidence type="ECO:0000313" key="3">
    <source>
        <dbReference type="EMBL" id="OAM28118.1"/>
    </source>
</evidence>
<feature type="domain" description="ABM" evidence="2">
    <location>
        <begin position="21"/>
        <end position="111"/>
    </location>
</feature>
<protein>
    <submittedName>
        <fullName evidence="3">Antibiotic biosynthesis monooxygenase</fullName>
    </submittedName>
</protein>
<dbReference type="STRING" id="1795827.A7P95_05735"/>
<dbReference type="PANTHER" id="PTHR33336">
    <property type="entry name" value="QUINOL MONOOXYGENASE YGIN-RELATED"/>
    <property type="match status" value="1"/>
</dbReference>
<reference evidence="4" key="1">
    <citation type="submission" date="2016-05" db="EMBL/GenBank/DDBJ databases">
        <title>Draft genome of Corynebacterium afermentans subsp. afermentans LCDC 88199T.</title>
        <authorList>
            <person name="Bernier A.-M."/>
            <person name="Bernard K."/>
        </authorList>
    </citation>
    <scope>NUCLEOTIDE SEQUENCE [LARGE SCALE GENOMIC DNA]</scope>
    <source>
        <strain evidence="4">NML02-A-017</strain>
    </source>
</reference>
<feature type="signal peptide" evidence="1">
    <location>
        <begin position="1"/>
        <end position="18"/>
    </location>
</feature>
<dbReference type="SUPFAM" id="SSF54909">
    <property type="entry name" value="Dimeric alpha+beta barrel"/>
    <property type="match status" value="2"/>
</dbReference>
<organism evidence="3 4">
    <name type="scientific">Eikenella longinqua</name>
    <dbReference type="NCBI Taxonomy" id="1795827"/>
    <lineage>
        <taxon>Bacteria</taxon>
        <taxon>Pseudomonadati</taxon>
        <taxon>Pseudomonadota</taxon>
        <taxon>Betaproteobacteria</taxon>
        <taxon>Neisseriales</taxon>
        <taxon>Neisseriaceae</taxon>
        <taxon>Eikenella</taxon>
    </lineage>
</organism>
<dbReference type="PROSITE" id="PS51725">
    <property type="entry name" value="ABM"/>
    <property type="match status" value="2"/>
</dbReference>
<keyword evidence="1" id="KW-0732">Signal</keyword>
<dbReference type="Pfam" id="PF03992">
    <property type="entry name" value="ABM"/>
    <property type="match status" value="2"/>
</dbReference>
<keyword evidence="3" id="KW-0560">Oxidoreductase</keyword>
<evidence type="ECO:0000313" key="4">
    <source>
        <dbReference type="Proteomes" id="UP000077885"/>
    </source>
</evidence>
<comment type="caution">
    <text evidence="3">The sequence shown here is derived from an EMBL/GenBank/DDBJ whole genome shotgun (WGS) entry which is preliminary data.</text>
</comment>
<feature type="domain" description="ABM" evidence="2">
    <location>
        <begin position="128"/>
        <end position="217"/>
    </location>
</feature>
<dbReference type="InterPro" id="IPR011008">
    <property type="entry name" value="Dimeric_a/b-barrel"/>
</dbReference>
<dbReference type="Proteomes" id="UP000077885">
    <property type="component" value="Unassembled WGS sequence"/>
</dbReference>
<dbReference type="GO" id="GO:0004497">
    <property type="term" value="F:monooxygenase activity"/>
    <property type="evidence" value="ECO:0007669"/>
    <property type="project" value="UniProtKB-KW"/>
</dbReference>
<keyword evidence="3" id="KW-0503">Monooxygenase</keyword>
<evidence type="ECO:0000256" key="1">
    <source>
        <dbReference type="SAM" id="SignalP"/>
    </source>
</evidence>
<dbReference type="RefSeq" id="WP_064086868.1">
    <property type="nucleotide sequence ID" value="NZ_LXSL01000019.1"/>
</dbReference>
<accession>A0A1A9RYL1</accession>
<dbReference type="PANTHER" id="PTHR33336:SF3">
    <property type="entry name" value="ABM DOMAIN-CONTAINING PROTEIN"/>
    <property type="match status" value="1"/>
</dbReference>
<keyword evidence="4" id="KW-1185">Reference proteome</keyword>
<sequence length="233" mass="26383">MKKYIMTLLAAISLSAQAVPVFNIFELGIQPGQTAAYEEVGKNNITASVRGEKGTLAMYSTKRQDNPETAYMFEIYVDNEAYQAHIQSPQYKNFLQKSPAILTGHKRKISVEPQFLLDKRVNQTPNTINNLVIVDVKPEHAQAFKDIVMSEMAQSLQAESGVLAIYAATEQNNPNRWYFYEIYASGSAYQSHCQTPHFQDYLKHTADMTTNRESIAITPAFLMNKGGLRFERR</sequence>
<feature type="chain" id="PRO_5008396338" evidence="1">
    <location>
        <begin position="19"/>
        <end position="233"/>
    </location>
</feature>